<keyword evidence="9" id="KW-0413">Isomerase</keyword>
<evidence type="ECO:0000256" key="9">
    <source>
        <dbReference type="ARBA" id="ARBA00023235"/>
    </source>
</evidence>
<comment type="similarity">
    <text evidence="4">Belongs to the DHNA family.</text>
</comment>
<dbReference type="AlphaFoldDB" id="A0A6M4H250"/>
<dbReference type="KEGG" id="uru:DSM104443_03876"/>
<evidence type="ECO:0000256" key="12">
    <source>
        <dbReference type="ARBA" id="ARBA00031101"/>
    </source>
</evidence>
<dbReference type="InterPro" id="IPR006156">
    <property type="entry name" value="Dihydroneopterin_aldolase"/>
</dbReference>
<proteinExistence type="inferred from homology"/>
<dbReference type="GO" id="GO:0046656">
    <property type="term" value="P:folic acid biosynthetic process"/>
    <property type="evidence" value="ECO:0007669"/>
    <property type="project" value="UniProtKB-KW"/>
</dbReference>
<evidence type="ECO:0000256" key="14">
    <source>
        <dbReference type="ARBA" id="ARBA00032903"/>
    </source>
</evidence>
<dbReference type="InterPro" id="IPR006157">
    <property type="entry name" value="FolB_dom"/>
</dbReference>
<keyword evidence="8" id="KW-0289">Folate biosynthesis</keyword>
<reference evidence="16 17" key="1">
    <citation type="submission" date="2020-04" db="EMBL/GenBank/DDBJ databases">
        <title>Usitatibacter rugosus gen. nov., sp. nov. and Usitatibacter palustris sp. nov., novel members of Usitatibacteraceae fam. nov. within the order Nitrosomonadales isolated from soil.</title>
        <authorList>
            <person name="Huber K.J."/>
            <person name="Neumann-Schaal M."/>
            <person name="Geppert A."/>
            <person name="Luckner M."/>
            <person name="Wanner G."/>
            <person name="Overmann J."/>
        </authorList>
    </citation>
    <scope>NUCLEOTIDE SEQUENCE [LARGE SCALE GENOMIC DNA]</scope>
    <source>
        <strain evidence="16 17">0125_3</strain>
    </source>
</reference>
<evidence type="ECO:0000256" key="5">
    <source>
        <dbReference type="ARBA" id="ARBA00012234"/>
    </source>
</evidence>
<comment type="catalytic activity">
    <reaction evidence="2">
        <text>7,8-dihydroneopterin = 6-hydroxymethyl-7,8-dihydropterin + glycolaldehyde</text>
        <dbReference type="Rhea" id="RHEA:10540"/>
        <dbReference type="ChEBI" id="CHEBI:17001"/>
        <dbReference type="ChEBI" id="CHEBI:17071"/>
        <dbReference type="ChEBI" id="CHEBI:44841"/>
        <dbReference type="EC" id="4.1.2.25"/>
    </reaction>
</comment>
<organism evidence="16 17">
    <name type="scientific">Usitatibacter rugosus</name>
    <dbReference type="NCBI Taxonomy" id="2732067"/>
    <lineage>
        <taxon>Bacteria</taxon>
        <taxon>Pseudomonadati</taxon>
        <taxon>Pseudomonadota</taxon>
        <taxon>Betaproteobacteria</taxon>
        <taxon>Nitrosomonadales</taxon>
        <taxon>Usitatibacteraceae</taxon>
        <taxon>Usitatibacter</taxon>
    </lineage>
</organism>
<name>A0A6M4H250_9PROT</name>
<dbReference type="PANTHER" id="PTHR42844">
    <property type="entry name" value="DIHYDRONEOPTERIN ALDOLASE 1-RELATED"/>
    <property type="match status" value="1"/>
</dbReference>
<dbReference type="GO" id="GO:0005737">
    <property type="term" value="C:cytoplasm"/>
    <property type="evidence" value="ECO:0007669"/>
    <property type="project" value="TreeGrafter"/>
</dbReference>
<evidence type="ECO:0000256" key="3">
    <source>
        <dbReference type="ARBA" id="ARBA00005013"/>
    </source>
</evidence>
<dbReference type="EC" id="4.1.2.25" evidence="6"/>
<evidence type="ECO:0000256" key="6">
    <source>
        <dbReference type="ARBA" id="ARBA00013043"/>
    </source>
</evidence>
<evidence type="ECO:0000256" key="13">
    <source>
        <dbReference type="ARBA" id="ARBA00032109"/>
    </source>
</evidence>
<dbReference type="RefSeq" id="WP_171095286.1">
    <property type="nucleotide sequence ID" value="NZ_CP053069.1"/>
</dbReference>
<dbReference type="EC" id="5.1.99.8" evidence="5"/>
<dbReference type="FunFam" id="3.30.1130.10:FF:000002">
    <property type="entry name" value="7,8-dihydroneopterin aldolase"/>
    <property type="match status" value="1"/>
</dbReference>
<dbReference type="Gene3D" id="3.30.1130.10">
    <property type="match status" value="1"/>
</dbReference>
<dbReference type="Pfam" id="PF02152">
    <property type="entry name" value="FolB"/>
    <property type="match status" value="1"/>
</dbReference>
<gene>
    <name evidence="16" type="primary">folB</name>
    <name evidence="16" type="ORF">DSM104443_03876</name>
</gene>
<dbReference type="Proteomes" id="UP000501534">
    <property type="component" value="Chromosome"/>
</dbReference>
<evidence type="ECO:0000256" key="8">
    <source>
        <dbReference type="ARBA" id="ARBA00022909"/>
    </source>
</evidence>
<dbReference type="NCBIfam" id="TIGR00526">
    <property type="entry name" value="folB_dom"/>
    <property type="match status" value="1"/>
</dbReference>
<protein>
    <recommendedName>
        <fullName evidence="7">Dihydroneopterin aldolase</fullName>
        <ecNumber evidence="6">4.1.2.25</ecNumber>
        <ecNumber evidence="5">5.1.99.8</ecNumber>
    </recommendedName>
    <alternativeName>
        <fullName evidence="12">7,8-dihydroneopterin 2'-epimerase</fullName>
    </alternativeName>
    <alternativeName>
        <fullName evidence="14">7,8-dihydroneopterin aldolase</fullName>
    </alternativeName>
    <alternativeName>
        <fullName evidence="11">7,8-dihydroneopterin epimerase</fullName>
    </alternativeName>
    <alternativeName>
        <fullName evidence="13">Dihydroneopterin epimerase</fullName>
    </alternativeName>
</protein>
<evidence type="ECO:0000256" key="4">
    <source>
        <dbReference type="ARBA" id="ARBA00005708"/>
    </source>
</evidence>
<dbReference type="SMART" id="SM00905">
    <property type="entry name" value="FolB"/>
    <property type="match status" value="1"/>
</dbReference>
<comment type="pathway">
    <text evidence="3">Cofactor biosynthesis; tetrahydrofolate biosynthesis; 2-amino-4-hydroxy-6-hydroxymethyl-7,8-dihydropteridine diphosphate from 7,8-dihydroneopterin triphosphate: step 3/4.</text>
</comment>
<evidence type="ECO:0000256" key="2">
    <source>
        <dbReference type="ARBA" id="ARBA00001353"/>
    </source>
</evidence>
<sequence>MDTIFIREFRVDAWVGIYEWEIQRAQTLELDIEIGIPDAKPGTSDAIGDTVHYGKVVERVISELKDRKFNLLEALAEHVCGVITNDFRAPWVRLSVAKLGHIRNVRRVGVTLERKRA</sequence>
<comment type="catalytic activity">
    <reaction evidence="1">
        <text>7,8-dihydroneopterin = 7,8-dihydromonapterin</text>
        <dbReference type="Rhea" id="RHEA:45328"/>
        <dbReference type="ChEBI" id="CHEBI:17001"/>
        <dbReference type="ChEBI" id="CHEBI:71175"/>
        <dbReference type="EC" id="5.1.99.8"/>
    </reaction>
</comment>
<evidence type="ECO:0000259" key="15">
    <source>
        <dbReference type="SMART" id="SM00905"/>
    </source>
</evidence>
<evidence type="ECO:0000256" key="11">
    <source>
        <dbReference type="ARBA" id="ARBA00029947"/>
    </source>
</evidence>
<dbReference type="PANTHER" id="PTHR42844:SF1">
    <property type="entry name" value="DIHYDRONEOPTERIN ALDOLASE 1-RELATED"/>
    <property type="match status" value="1"/>
</dbReference>
<feature type="domain" description="Dihydroneopterin aldolase/epimerase" evidence="15">
    <location>
        <begin position="4"/>
        <end position="114"/>
    </location>
</feature>
<evidence type="ECO:0000256" key="10">
    <source>
        <dbReference type="ARBA" id="ARBA00023239"/>
    </source>
</evidence>
<dbReference type="SUPFAM" id="SSF55620">
    <property type="entry name" value="Tetrahydrobiopterin biosynthesis enzymes-like"/>
    <property type="match status" value="1"/>
</dbReference>
<evidence type="ECO:0000256" key="1">
    <source>
        <dbReference type="ARBA" id="ARBA00000693"/>
    </source>
</evidence>
<keyword evidence="17" id="KW-1185">Reference proteome</keyword>
<dbReference type="GO" id="GO:0016853">
    <property type="term" value="F:isomerase activity"/>
    <property type="evidence" value="ECO:0007669"/>
    <property type="project" value="UniProtKB-KW"/>
</dbReference>
<accession>A0A6M4H250</accession>
<keyword evidence="10 16" id="KW-0456">Lyase</keyword>
<dbReference type="GO" id="GO:0004150">
    <property type="term" value="F:dihydroneopterin aldolase activity"/>
    <property type="evidence" value="ECO:0007669"/>
    <property type="project" value="UniProtKB-EC"/>
</dbReference>
<dbReference type="EMBL" id="CP053069">
    <property type="protein sequence ID" value="QJR12783.1"/>
    <property type="molecule type" value="Genomic_DNA"/>
</dbReference>
<dbReference type="InterPro" id="IPR043133">
    <property type="entry name" value="GTP-CH-I_C/QueF"/>
</dbReference>
<evidence type="ECO:0000313" key="16">
    <source>
        <dbReference type="EMBL" id="QJR12783.1"/>
    </source>
</evidence>
<evidence type="ECO:0000313" key="17">
    <source>
        <dbReference type="Proteomes" id="UP000501534"/>
    </source>
</evidence>
<evidence type="ECO:0000256" key="7">
    <source>
        <dbReference type="ARBA" id="ARBA00018285"/>
    </source>
</evidence>